<keyword evidence="3" id="KW-1185">Reference proteome</keyword>
<evidence type="ECO:0000313" key="2">
    <source>
        <dbReference type="EMBL" id="RDX48830.1"/>
    </source>
</evidence>
<evidence type="ECO:0000256" key="1">
    <source>
        <dbReference type="SAM" id="MobiDB-lite"/>
    </source>
</evidence>
<name>A0A371D8H8_9APHY</name>
<dbReference type="EMBL" id="KZ857409">
    <property type="protein sequence ID" value="RDX48830.1"/>
    <property type="molecule type" value="Genomic_DNA"/>
</dbReference>
<evidence type="ECO:0000313" key="3">
    <source>
        <dbReference type="Proteomes" id="UP000256964"/>
    </source>
</evidence>
<feature type="region of interest" description="Disordered" evidence="1">
    <location>
        <begin position="113"/>
        <end position="141"/>
    </location>
</feature>
<dbReference type="AlphaFoldDB" id="A0A371D8H8"/>
<gene>
    <name evidence="2" type="ORF">OH76DRAFT_630651</name>
</gene>
<proteinExistence type="predicted"/>
<accession>A0A371D8H8</accession>
<feature type="compositionally biased region" description="Polar residues" evidence="1">
    <location>
        <begin position="132"/>
        <end position="141"/>
    </location>
</feature>
<sequence>MHRQARVALVARKPPTNSSCQPRSIRDSCPRNLELPRLFLAAIIVLVASPDPTPTLRRHVRIMHRRLAAGRCVSFLQFPWFASGPLNALRPFSSHTGDVAAAPLDPQLSTGELSQRGFASRVSRPEKARTSIHPNASRSSPPSLKPFIVCLPPAFLTTISLARPRSRRVGTR</sequence>
<reference evidence="2 3" key="1">
    <citation type="journal article" date="2018" name="Biotechnol. Biofuels">
        <title>Integrative visual omics of the white-rot fungus Polyporus brumalis exposes the biotechnological potential of its oxidative enzymes for delignifying raw plant biomass.</title>
        <authorList>
            <person name="Miyauchi S."/>
            <person name="Rancon A."/>
            <person name="Drula E."/>
            <person name="Hage H."/>
            <person name="Chaduli D."/>
            <person name="Favel A."/>
            <person name="Grisel S."/>
            <person name="Henrissat B."/>
            <person name="Herpoel-Gimbert I."/>
            <person name="Ruiz-Duenas F.J."/>
            <person name="Chevret D."/>
            <person name="Hainaut M."/>
            <person name="Lin J."/>
            <person name="Wang M."/>
            <person name="Pangilinan J."/>
            <person name="Lipzen A."/>
            <person name="Lesage-Meessen L."/>
            <person name="Navarro D."/>
            <person name="Riley R."/>
            <person name="Grigoriev I.V."/>
            <person name="Zhou S."/>
            <person name="Raouche S."/>
            <person name="Rosso M.N."/>
        </authorList>
    </citation>
    <scope>NUCLEOTIDE SEQUENCE [LARGE SCALE GENOMIC DNA]</scope>
    <source>
        <strain evidence="2 3">BRFM 1820</strain>
    </source>
</reference>
<organism evidence="2 3">
    <name type="scientific">Lentinus brumalis</name>
    <dbReference type="NCBI Taxonomy" id="2498619"/>
    <lineage>
        <taxon>Eukaryota</taxon>
        <taxon>Fungi</taxon>
        <taxon>Dikarya</taxon>
        <taxon>Basidiomycota</taxon>
        <taxon>Agaricomycotina</taxon>
        <taxon>Agaricomycetes</taxon>
        <taxon>Polyporales</taxon>
        <taxon>Polyporaceae</taxon>
        <taxon>Lentinus</taxon>
    </lineage>
</organism>
<dbReference type="Proteomes" id="UP000256964">
    <property type="component" value="Unassembled WGS sequence"/>
</dbReference>
<protein>
    <submittedName>
        <fullName evidence="2">Uncharacterized protein</fullName>
    </submittedName>
</protein>